<dbReference type="SUPFAM" id="SSF51735">
    <property type="entry name" value="NAD(P)-binding Rossmann-fold domains"/>
    <property type="match status" value="1"/>
</dbReference>
<gene>
    <name evidence="3" type="ORF">ACFSX5_14055</name>
</gene>
<evidence type="ECO:0000259" key="2">
    <source>
        <dbReference type="Pfam" id="PF01658"/>
    </source>
</evidence>
<comment type="caution">
    <text evidence="3">The sequence shown here is derived from an EMBL/GenBank/DDBJ whole genome shotgun (WGS) entry which is preliminary data.</text>
</comment>
<feature type="domain" description="Myo-inositol-1-phosphate synthase GAPDH-like" evidence="2">
    <location>
        <begin position="193"/>
        <end position="301"/>
    </location>
</feature>
<keyword evidence="4" id="KW-1185">Reference proteome</keyword>
<proteinExistence type="inferred from homology"/>
<dbReference type="Proteomes" id="UP001597521">
    <property type="component" value="Unassembled WGS sequence"/>
</dbReference>
<dbReference type="SUPFAM" id="SSF55347">
    <property type="entry name" value="Glyceraldehyde-3-phosphate dehydrogenase-like, C-terminal domain"/>
    <property type="match status" value="1"/>
</dbReference>
<name>A0ABW5QNM7_9HYPH</name>
<dbReference type="InterPro" id="IPR036291">
    <property type="entry name" value="NAD(P)-bd_dom_sf"/>
</dbReference>
<evidence type="ECO:0000313" key="3">
    <source>
        <dbReference type="EMBL" id="MFD2648909.1"/>
    </source>
</evidence>
<dbReference type="Gene3D" id="3.30.360.10">
    <property type="entry name" value="Dihydrodipicolinate Reductase, domain 2"/>
    <property type="match status" value="1"/>
</dbReference>
<organism evidence="3 4">
    <name type="scientific">Devosia albogilva</name>
    <dbReference type="NCBI Taxonomy" id="429726"/>
    <lineage>
        <taxon>Bacteria</taxon>
        <taxon>Pseudomonadati</taxon>
        <taxon>Pseudomonadota</taxon>
        <taxon>Alphaproteobacteria</taxon>
        <taxon>Hyphomicrobiales</taxon>
        <taxon>Devosiaceae</taxon>
        <taxon>Devosia</taxon>
    </lineage>
</organism>
<comment type="similarity">
    <text evidence="1">Belongs to the myo-inositol 1-phosphate synthase family.</text>
</comment>
<accession>A0ABW5QNM7</accession>
<dbReference type="InterPro" id="IPR013021">
    <property type="entry name" value="Myo-inos-1-P_Synthase_GAPDH"/>
</dbReference>
<dbReference type="PIRSF" id="PIRSF015578">
    <property type="entry name" value="Myoinos-ppht_syn"/>
    <property type="match status" value="1"/>
</dbReference>
<dbReference type="InterPro" id="IPR052199">
    <property type="entry name" value="MIPS"/>
</dbReference>
<evidence type="ECO:0000313" key="4">
    <source>
        <dbReference type="Proteomes" id="UP001597521"/>
    </source>
</evidence>
<sequence>MGAKKVRVGIVGVGNCASSLVQGITYYRDADGNEPVPGLMHVNLGGYHVGDIEIASAFDVADTKVGRDVAEAIYAAPNNTHRFADVAPTGVTVKRGRTLDGVGRYLRAVVDESDEPEVDVAEELRRSGTDVLVSYLPVGSEEATQFYAEQALKAGVGFVNCIPSFIASKPEWEKRFADAGVPIVGDDIKSQVGATIVHRMLANLFRDRGVKIDRTYQLNFGGNTDFLNMLERERLESKKISKTQAVTSQFDVPLAADDVHVGPSDHVPWLTDRKWAYIRVEGTTFGGVPLNAELKLEVWDSPNSAGVVIDAVRCAKLALDRGIGGALTGPSSYFMKSPPQQFTDDVARRRTEDFIAGVDEAVLGAAAE</sequence>
<dbReference type="EMBL" id="JBHUNP010000001">
    <property type="protein sequence ID" value="MFD2648909.1"/>
    <property type="molecule type" value="Genomic_DNA"/>
</dbReference>
<dbReference type="PANTHER" id="PTHR43125:SF1">
    <property type="entry name" value="INOSITOL-3-PHOSPHATE SYNTHASE"/>
    <property type="match status" value="1"/>
</dbReference>
<reference evidence="4" key="1">
    <citation type="journal article" date="2019" name="Int. J. Syst. Evol. Microbiol.">
        <title>The Global Catalogue of Microorganisms (GCM) 10K type strain sequencing project: providing services to taxonomists for standard genome sequencing and annotation.</title>
        <authorList>
            <consortium name="The Broad Institute Genomics Platform"/>
            <consortium name="The Broad Institute Genome Sequencing Center for Infectious Disease"/>
            <person name="Wu L."/>
            <person name="Ma J."/>
        </authorList>
    </citation>
    <scope>NUCLEOTIDE SEQUENCE [LARGE SCALE GENOMIC DNA]</scope>
    <source>
        <strain evidence="4">CCM 7427</strain>
    </source>
</reference>
<dbReference type="Pfam" id="PF01658">
    <property type="entry name" value="Inos-1-P_synth"/>
    <property type="match status" value="1"/>
</dbReference>
<dbReference type="InterPro" id="IPR002587">
    <property type="entry name" value="Myo-inos-1-P_Synthase"/>
</dbReference>
<dbReference type="Gene3D" id="3.40.50.720">
    <property type="entry name" value="NAD(P)-binding Rossmann-like Domain"/>
    <property type="match status" value="1"/>
</dbReference>
<protein>
    <submittedName>
        <fullName evidence="3">Inositol-3-phosphate synthase</fullName>
    </submittedName>
</protein>
<dbReference type="RefSeq" id="WP_386834264.1">
    <property type="nucleotide sequence ID" value="NZ_JBHUNP010000001.1"/>
</dbReference>
<evidence type="ECO:0000256" key="1">
    <source>
        <dbReference type="ARBA" id="ARBA00010813"/>
    </source>
</evidence>
<dbReference type="PANTHER" id="PTHR43125">
    <property type="entry name" value="INOSITOL-3-PHOSPHATE SYNTHASE"/>
    <property type="match status" value="1"/>
</dbReference>